<protein>
    <submittedName>
        <fullName evidence="1">Uncharacterized protein</fullName>
    </submittedName>
</protein>
<gene>
    <name evidence="1" type="ORF">MENT_LOCUS58651</name>
</gene>
<proteinExistence type="predicted"/>
<reference evidence="1 2" key="1">
    <citation type="submission" date="2020-08" db="EMBL/GenBank/DDBJ databases">
        <authorList>
            <person name="Koutsovoulos G."/>
            <person name="Danchin GJ E."/>
        </authorList>
    </citation>
    <scope>NUCLEOTIDE SEQUENCE [LARGE SCALE GENOMIC DNA]</scope>
</reference>
<evidence type="ECO:0000313" key="2">
    <source>
        <dbReference type="Proteomes" id="UP000580250"/>
    </source>
</evidence>
<sequence>MTMEQLIEQQTKLNIQQFKLYKKLIVHENIKDLKLQTILDYMMEKDKNILISDNQRNEFLKWRQVIIANEFYEELGVTSKIGIQTERKNRKIFKEKISKGMIRKFYLIKNLIRV</sequence>
<comment type="caution">
    <text evidence="1">The sequence shown here is derived from an EMBL/GenBank/DDBJ whole genome shotgun (WGS) entry which is preliminary data.</text>
</comment>
<dbReference type="EMBL" id="CAJEWN010002690">
    <property type="protein sequence ID" value="CAD2204880.1"/>
    <property type="molecule type" value="Genomic_DNA"/>
</dbReference>
<dbReference type="AlphaFoldDB" id="A0A6V7XZU5"/>
<dbReference type="Proteomes" id="UP000580250">
    <property type="component" value="Unassembled WGS sequence"/>
</dbReference>
<evidence type="ECO:0000313" key="1">
    <source>
        <dbReference type="EMBL" id="CAD2204880.1"/>
    </source>
</evidence>
<organism evidence="1 2">
    <name type="scientific">Meloidogyne enterolobii</name>
    <name type="common">Root-knot nematode worm</name>
    <name type="synonym">Meloidogyne mayaguensis</name>
    <dbReference type="NCBI Taxonomy" id="390850"/>
    <lineage>
        <taxon>Eukaryota</taxon>
        <taxon>Metazoa</taxon>
        <taxon>Ecdysozoa</taxon>
        <taxon>Nematoda</taxon>
        <taxon>Chromadorea</taxon>
        <taxon>Rhabditida</taxon>
        <taxon>Tylenchina</taxon>
        <taxon>Tylenchomorpha</taxon>
        <taxon>Tylenchoidea</taxon>
        <taxon>Meloidogynidae</taxon>
        <taxon>Meloidogyninae</taxon>
        <taxon>Meloidogyne</taxon>
    </lineage>
</organism>
<accession>A0A6V7XZU5</accession>
<name>A0A6V7XZU5_MELEN</name>